<accession>A0A2K2DHA9</accession>
<evidence type="ECO:0000313" key="5">
    <source>
        <dbReference type="Proteomes" id="UP000008810"/>
    </source>
</evidence>
<dbReference type="Gramene" id="PNT73671">
    <property type="protein sequence ID" value="PNT73671"/>
    <property type="gene ID" value="BRADI_2g62091v3"/>
</dbReference>
<dbReference type="AlphaFoldDB" id="A0A2K2DHA9"/>
<organism evidence="3">
    <name type="scientific">Brachypodium distachyon</name>
    <name type="common">Purple false brome</name>
    <name type="synonym">Trachynia distachya</name>
    <dbReference type="NCBI Taxonomy" id="15368"/>
    <lineage>
        <taxon>Eukaryota</taxon>
        <taxon>Viridiplantae</taxon>
        <taxon>Streptophyta</taxon>
        <taxon>Embryophyta</taxon>
        <taxon>Tracheophyta</taxon>
        <taxon>Spermatophyta</taxon>
        <taxon>Magnoliopsida</taxon>
        <taxon>Liliopsida</taxon>
        <taxon>Poales</taxon>
        <taxon>Poaceae</taxon>
        <taxon>BOP clade</taxon>
        <taxon>Pooideae</taxon>
        <taxon>Stipodae</taxon>
        <taxon>Brachypodieae</taxon>
        <taxon>Brachypodium</taxon>
    </lineage>
</organism>
<protein>
    <recommendedName>
        <fullName evidence="2">F-box domain-containing protein</fullName>
    </recommendedName>
</protein>
<reference evidence="3" key="2">
    <citation type="submission" date="2017-06" db="EMBL/GenBank/DDBJ databases">
        <title>WGS assembly of Brachypodium distachyon.</title>
        <authorList>
            <consortium name="The International Brachypodium Initiative"/>
            <person name="Lucas S."/>
            <person name="Harmon-Smith M."/>
            <person name="Lail K."/>
            <person name="Tice H."/>
            <person name="Grimwood J."/>
            <person name="Bruce D."/>
            <person name="Barry K."/>
            <person name="Shu S."/>
            <person name="Lindquist E."/>
            <person name="Wang M."/>
            <person name="Pitluck S."/>
            <person name="Vogel J.P."/>
            <person name="Garvin D.F."/>
            <person name="Mockler T.C."/>
            <person name="Schmutz J."/>
            <person name="Rokhsar D."/>
            <person name="Bevan M.W."/>
        </authorList>
    </citation>
    <scope>NUCLEOTIDE SEQUENCE</scope>
    <source>
        <strain evidence="3">Bd21</strain>
    </source>
</reference>
<dbReference type="PROSITE" id="PS50181">
    <property type="entry name" value="FBOX"/>
    <property type="match status" value="1"/>
</dbReference>
<evidence type="ECO:0000256" key="1">
    <source>
        <dbReference type="SAM" id="MobiDB-lite"/>
    </source>
</evidence>
<dbReference type="SMART" id="SM00256">
    <property type="entry name" value="FBOX"/>
    <property type="match status" value="1"/>
</dbReference>
<dbReference type="EnsemblPlants" id="PNT73671">
    <property type="protein sequence ID" value="PNT73671"/>
    <property type="gene ID" value="BRADI_2g62091v3"/>
</dbReference>
<dbReference type="Proteomes" id="UP000008810">
    <property type="component" value="Chromosome 2"/>
</dbReference>
<feature type="domain" description="F-box" evidence="2">
    <location>
        <begin position="1"/>
        <end position="49"/>
    </location>
</feature>
<dbReference type="InParanoid" id="A0A2K2DHA9"/>
<dbReference type="InterPro" id="IPR001810">
    <property type="entry name" value="F-box_dom"/>
</dbReference>
<reference evidence="3 4" key="1">
    <citation type="journal article" date="2010" name="Nature">
        <title>Genome sequencing and analysis of the model grass Brachypodium distachyon.</title>
        <authorList>
            <consortium name="International Brachypodium Initiative"/>
        </authorList>
    </citation>
    <scope>NUCLEOTIDE SEQUENCE [LARGE SCALE GENOMIC DNA]</scope>
    <source>
        <strain evidence="3 4">Bd21</strain>
    </source>
</reference>
<dbReference type="OrthoDB" id="603189at2759"/>
<dbReference type="Pfam" id="PF12937">
    <property type="entry name" value="F-box-like"/>
    <property type="match status" value="1"/>
</dbReference>
<feature type="region of interest" description="Disordered" evidence="1">
    <location>
        <begin position="304"/>
        <end position="329"/>
    </location>
</feature>
<dbReference type="PANTHER" id="PTHR35828:SF44">
    <property type="entry name" value="F-BOX DOMAIN-CONTAINING PROTEIN"/>
    <property type="match status" value="1"/>
</dbReference>
<evidence type="ECO:0000259" key="2">
    <source>
        <dbReference type="PROSITE" id="PS50181"/>
    </source>
</evidence>
<sequence>MGQVSRLPDDMLRDILARFRGDAAALFRCATVCKRWRRLVADPAFLRRCWPPEPEKKDHHDARSFTGFFATVRLRRQRRTKEPCFIPSPGSAVPLAWRHGLLLVLLALHGAGGGRLAVCELLSGACHVLPPLNSVHQFEDQTRDGYAILTAADCRSPSTPSSAFKVLVVALGSGAGRQDDAHMGCLHTFSSSAGSGGEAGCWSAPRVESFDCEDGWCNYGPICGGNYGPICHGDAVVLRGAAPRLFSDRYGSRFHAIQVDVETGRLSTTKFPHFPLTDVLSTSCLGVAADGTLSFLKVQRSPGSRPRLQIRERQGGDPDDSDERAADEAAPKRWLCAKTVELKPPAGKKKQEAHSRLLNMYFMLGEKCGKLLVTDIRINRVYAADLGTGTTEEVVAWPQGRTFNRNEAVPLEMDWPAMFVSRLGDRAP</sequence>
<name>A0A2K2DHA9_BRADI</name>
<keyword evidence="5" id="KW-1185">Reference proteome</keyword>
<dbReference type="PANTHER" id="PTHR35828">
    <property type="entry name" value="OS08G0203800 PROTEIN-RELATED"/>
    <property type="match status" value="1"/>
</dbReference>
<evidence type="ECO:0000313" key="4">
    <source>
        <dbReference type="EnsemblPlants" id="PNT73671"/>
    </source>
</evidence>
<evidence type="ECO:0000313" key="3">
    <source>
        <dbReference type="EMBL" id="PNT73671.1"/>
    </source>
</evidence>
<dbReference type="SUPFAM" id="SSF81383">
    <property type="entry name" value="F-box domain"/>
    <property type="match status" value="1"/>
</dbReference>
<gene>
    <name evidence="3" type="ORF">BRADI_2g62091v3</name>
</gene>
<proteinExistence type="predicted"/>
<dbReference type="EMBL" id="CM000881">
    <property type="protein sequence ID" value="PNT73671.1"/>
    <property type="molecule type" value="Genomic_DNA"/>
</dbReference>
<reference evidence="4" key="3">
    <citation type="submission" date="2018-08" db="UniProtKB">
        <authorList>
            <consortium name="EnsemblPlants"/>
        </authorList>
    </citation>
    <scope>IDENTIFICATION</scope>
    <source>
        <strain evidence="4">cv. Bd21</strain>
    </source>
</reference>
<dbReference type="Gene3D" id="1.20.1280.50">
    <property type="match status" value="1"/>
</dbReference>
<dbReference type="InterPro" id="IPR036047">
    <property type="entry name" value="F-box-like_dom_sf"/>
</dbReference>